<feature type="domain" description="SET" evidence="27">
    <location>
        <begin position="827"/>
        <end position="944"/>
    </location>
</feature>
<keyword evidence="30" id="KW-1185">Reference proteome</keyword>
<keyword evidence="14 23" id="KW-0851">Voltage-gated channel</keyword>
<keyword evidence="15 25" id="KW-1133">Transmembrane helix</keyword>
<dbReference type="Gene3D" id="6.10.250.2500">
    <property type="match status" value="1"/>
</dbReference>
<dbReference type="Proteomes" id="UP000494165">
    <property type="component" value="Unassembled WGS sequence"/>
</dbReference>
<evidence type="ECO:0000256" key="22">
    <source>
        <dbReference type="PROSITE-ProRule" id="PRU00023"/>
    </source>
</evidence>
<dbReference type="Pfam" id="PF16905">
    <property type="entry name" value="GPHH"/>
    <property type="match status" value="1"/>
</dbReference>
<evidence type="ECO:0000256" key="7">
    <source>
        <dbReference type="ARBA" id="ARBA00022603"/>
    </source>
</evidence>
<evidence type="ECO:0000256" key="16">
    <source>
        <dbReference type="ARBA" id="ARBA00023065"/>
    </source>
</evidence>
<dbReference type="FunFam" id="1.20.120.350:FF:000001">
    <property type="entry name" value="Voltage-dependent L-type calcium channel subunit alpha"/>
    <property type="match status" value="1"/>
</dbReference>
<evidence type="ECO:0000256" key="12">
    <source>
        <dbReference type="ARBA" id="ARBA00022737"/>
    </source>
</evidence>
<feature type="domain" description="Pre-SET" evidence="28">
    <location>
        <begin position="760"/>
        <end position="824"/>
    </location>
</feature>
<dbReference type="PROSITE" id="PS50222">
    <property type="entry name" value="EF_HAND_2"/>
    <property type="match status" value="1"/>
</dbReference>
<dbReference type="GO" id="GO:0007268">
    <property type="term" value="P:chemical synaptic transmission"/>
    <property type="evidence" value="ECO:0007669"/>
    <property type="project" value="TreeGrafter"/>
</dbReference>
<dbReference type="Pfam" id="PF13637">
    <property type="entry name" value="Ank_4"/>
    <property type="match status" value="1"/>
</dbReference>
<dbReference type="GO" id="GO:0005891">
    <property type="term" value="C:voltage-gated calcium channel complex"/>
    <property type="evidence" value="ECO:0007669"/>
    <property type="project" value="InterPro"/>
</dbReference>
<evidence type="ECO:0000256" key="11">
    <source>
        <dbReference type="ARBA" id="ARBA00022723"/>
    </source>
</evidence>
<dbReference type="Pfam" id="PF08763">
    <property type="entry name" value="Ca_chan_IQ"/>
    <property type="match status" value="1"/>
</dbReference>
<evidence type="ECO:0000256" key="13">
    <source>
        <dbReference type="ARBA" id="ARBA00022837"/>
    </source>
</evidence>
<keyword evidence="13 21" id="KW-0106">Calcium</keyword>
<dbReference type="SUPFAM" id="SSF48403">
    <property type="entry name" value="Ankyrin repeat"/>
    <property type="match status" value="1"/>
</dbReference>
<feature type="repeat" description="ANK" evidence="22">
    <location>
        <begin position="571"/>
        <end position="603"/>
    </location>
</feature>
<dbReference type="Gene3D" id="1.10.238.10">
    <property type="entry name" value="EF-hand"/>
    <property type="match status" value="1"/>
</dbReference>
<evidence type="ECO:0000256" key="20">
    <source>
        <dbReference type="ARBA" id="ARBA00069462"/>
    </source>
</evidence>
<dbReference type="Pfam" id="PF00856">
    <property type="entry name" value="SET"/>
    <property type="match status" value="1"/>
</dbReference>
<feature type="region of interest" description="Disordered" evidence="24">
    <location>
        <begin position="2804"/>
        <end position="2827"/>
    </location>
</feature>
<feature type="region of interest" description="Disordered" evidence="24">
    <location>
        <begin position="1008"/>
        <end position="1048"/>
    </location>
</feature>
<dbReference type="PANTHER" id="PTHR45628:SF7">
    <property type="entry name" value="VOLTAGE-DEPENDENT CALCIUM CHANNEL TYPE A SUBUNIT ALPHA-1"/>
    <property type="match status" value="1"/>
</dbReference>
<dbReference type="GO" id="GO:0005694">
    <property type="term" value="C:chromosome"/>
    <property type="evidence" value="ECO:0007669"/>
    <property type="project" value="UniProtKB-SubCell"/>
</dbReference>
<feature type="transmembrane region" description="Helical" evidence="25">
    <location>
        <begin position="2329"/>
        <end position="2347"/>
    </location>
</feature>
<dbReference type="PRINTS" id="PR00167">
    <property type="entry name" value="CACHANNEL"/>
</dbReference>
<feature type="region of interest" description="Disordered" evidence="24">
    <location>
        <begin position="1606"/>
        <end position="1636"/>
    </location>
</feature>
<feature type="region of interest" description="Disordered" evidence="24">
    <location>
        <begin position="2913"/>
        <end position="2945"/>
    </location>
</feature>
<keyword evidence="6 23" id="KW-0109">Calcium transport</keyword>
<evidence type="ECO:0000313" key="30">
    <source>
        <dbReference type="Proteomes" id="UP000494165"/>
    </source>
</evidence>
<proteinExistence type="inferred from homology"/>
<dbReference type="Gene3D" id="1.25.40.20">
    <property type="entry name" value="Ankyrin repeat-containing domain"/>
    <property type="match status" value="2"/>
</dbReference>
<dbReference type="FunFam" id="1.20.120.350:FF:000043">
    <property type="entry name" value="Voltage-dependent L-type calcium channel subunit alpha"/>
    <property type="match status" value="1"/>
</dbReference>
<feature type="compositionally biased region" description="Basic and acidic residues" evidence="24">
    <location>
        <begin position="1953"/>
        <end position="1962"/>
    </location>
</feature>
<evidence type="ECO:0000256" key="2">
    <source>
        <dbReference type="ARBA" id="ARBA00004286"/>
    </source>
</evidence>
<dbReference type="PANTHER" id="PTHR45628">
    <property type="entry name" value="VOLTAGE-DEPENDENT CALCIUM CHANNEL TYPE A SUBUNIT ALPHA-1"/>
    <property type="match status" value="1"/>
</dbReference>
<evidence type="ECO:0000256" key="19">
    <source>
        <dbReference type="ARBA" id="ARBA00023303"/>
    </source>
</evidence>
<evidence type="ECO:0000256" key="6">
    <source>
        <dbReference type="ARBA" id="ARBA00022568"/>
    </source>
</evidence>
<dbReference type="PROSITE" id="PS50867">
    <property type="entry name" value="PRE_SET"/>
    <property type="match status" value="1"/>
</dbReference>
<dbReference type="SMART" id="SM01062">
    <property type="entry name" value="Ca_chan_IQ"/>
    <property type="match status" value="1"/>
</dbReference>
<dbReference type="InterPro" id="IPR002110">
    <property type="entry name" value="Ankyrin_rpt"/>
</dbReference>
<feature type="compositionally biased region" description="Polar residues" evidence="24">
    <location>
        <begin position="1018"/>
        <end position="1034"/>
    </location>
</feature>
<evidence type="ECO:0000256" key="17">
    <source>
        <dbReference type="ARBA" id="ARBA00023136"/>
    </source>
</evidence>
<evidence type="ECO:0000256" key="21">
    <source>
        <dbReference type="PIRSR" id="PIRSR602077-1"/>
    </source>
</evidence>
<evidence type="ECO:0000256" key="15">
    <source>
        <dbReference type="ARBA" id="ARBA00022989"/>
    </source>
</evidence>
<dbReference type="InterPro" id="IPR002077">
    <property type="entry name" value="VDCCAlpha1"/>
</dbReference>
<protein>
    <recommendedName>
        <fullName evidence="20">Voltage-dependent calcium channel type A subunit alpha-1</fullName>
    </recommendedName>
</protein>
<dbReference type="InterPro" id="IPR027359">
    <property type="entry name" value="Volt_channel_dom_sf"/>
</dbReference>
<dbReference type="GO" id="GO:0008331">
    <property type="term" value="F:high voltage-gated calcium channel activity"/>
    <property type="evidence" value="ECO:0007669"/>
    <property type="project" value="TreeGrafter"/>
</dbReference>
<dbReference type="EMBL" id="CADEPI010000075">
    <property type="protein sequence ID" value="CAB3372665.1"/>
    <property type="molecule type" value="Genomic_DNA"/>
</dbReference>
<dbReference type="PROSITE" id="PS50088">
    <property type="entry name" value="ANK_REPEAT"/>
    <property type="match status" value="6"/>
</dbReference>
<accession>A0A8S1CPZ3</accession>
<dbReference type="GO" id="GO:0008270">
    <property type="term" value="F:zinc ion binding"/>
    <property type="evidence" value="ECO:0007669"/>
    <property type="project" value="InterPro"/>
</dbReference>
<feature type="transmembrane region" description="Helical" evidence="25">
    <location>
        <begin position="1302"/>
        <end position="1322"/>
    </location>
</feature>
<keyword evidence="12" id="KW-0677">Repeat</keyword>
<dbReference type="GO" id="GO:0008170">
    <property type="term" value="F:N-methyltransferase activity"/>
    <property type="evidence" value="ECO:0007669"/>
    <property type="project" value="UniProtKB-ARBA"/>
</dbReference>
<dbReference type="InterPro" id="IPR031649">
    <property type="entry name" value="GPHH_dom"/>
</dbReference>
<dbReference type="Pfam" id="PF00520">
    <property type="entry name" value="Ion_trans"/>
    <property type="match status" value="4"/>
</dbReference>
<dbReference type="GO" id="GO:0008757">
    <property type="term" value="F:S-adenosylmethionine-dependent methyltransferase activity"/>
    <property type="evidence" value="ECO:0007669"/>
    <property type="project" value="UniProtKB-ARBA"/>
</dbReference>
<dbReference type="PROSITE" id="PS50280">
    <property type="entry name" value="SET"/>
    <property type="match status" value="1"/>
</dbReference>
<evidence type="ECO:0000256" key="8">
    <source>
        <dbReference type="ARBA" id="ARBA00022673"/>
    </source>
</evidence>
<keyword evidence="4" id="KW-0158">Chromosome</keyword>
<feature type="compositionally biased region" description="Basic and acidic residues" evidence="24">
    <location>
        <begin position="2804"/>
        <end position="2821"/>
    </location>
</feature>
<dbReference type="GO" id="GO:0016323">
    <property type="term" value="C:basolateral plasma membrane"/>
    <property type="evidence" value="ECO:0007669"/>
    <property type="project" value="UniProtKB-ARBA"/>
</dbReference>
<dbReference type="InterPro" id="IPR036770">
    <property type="entry name" value="Ankyrin_rpt-contain_sf"/>
</dbReference>
<feature type="transmembrane region" description="Helical" evidence="25">
    <location>
        <begin position="1393"/>
        <end position="1416"/>
    </location>
</feature>
<dbReference type="Gene3D" id="2.170.270.10">
    <property type="entry name" value="SET domain"/>
    <property type="match status" value="1"/>
</dbReference>
<feature type="transmembrane region" description="Helical" evidence="25">
    <location>
        <begin position="2038"/>
        <end position="2058"/>
    </location>
</feature>
<dbReference type="SMART" id="SM00248">
    <property type="entry name" value="ANK"/>
    <property type="match status" value="6"/>
</dbReference>
<keyword evidence="3" id="KW-0813">Transport</keyword>
<evidence type="ECO:0000259" key="28">
    <source>
        <dbReference type="PROSITE" id="PS50867"/>
    </source>
</evidence>
<dbReference type="GO" id="GO:0005509">
    <property type="term" value="F:calcium ion binding"/>
    <property type="evidence" value="ECO:0007669"/>
    <property type="project" value="InterPro"/>
</dbReference>
<dbReference type="GO" id="GO:0050906">
    <property type="term" value="P:detection of stimulus involved in sensory perception"/>
    <property type="evidence" value="ECO:0007669"/>
    <property type="project" value="UniProtKB-ARBA"/>
</dbReference>
<dbReference type="InterPro" id="IPR001214">
    <property type="entry name" value="SET_dom"/>
</dbReference>
<dbReference type="GO" id="GO:0019722">
    <property type="term" value="P:calcium-mediated signaling"/>
    <property type="evidence" value="ECO:0007669"/>
    <property type="project" value="UniProtKB-ARBA"/>
</dbReference>
<dbReference type="InterPro" id="IPR005821">
    <property type="entry name" value="Ion_trans_dom"/>
</dbReference>
<dbReference type="GO" id="GO:0009582">
    <property type="term" value="P:detection of abiotic stimulus"/>
    <property type="evidence" value="ECO:0007669"/>
    <property type="project" value="UniProtKB-ARBA"/>
</dbReference>
<keyword evidence="7" id="KW-0808">Transferase</keyword>
<dbReference type="OrthoDB" id="431720at2759"/>
<feature type="compositionally biased region" description="Basic residues" evidence="24">
    <location>
        <begin position="2884"/>
        <end position="2893"/>
    </location>
</feature>
<dbReference type="GO" id="GO:0016324">
    <property type="term" value="C:apical plasma membrane"/>
    <property type="evidence" value="ECO:0007669"/>
    <property type="project" value="UniProtKB-ARBA"/>
</dbReference>
<feature type="transmembrane region" description="Helical" evidence="25">
    <location>
        <begin position="2394"/>
        <end position="2418"/>
    </location>
</feature>
<evidence type="ECO:0000256" key="18">
    <source>
        <dbReference type="ARBA" id="ARBA00023180"/>
    </source>
</evidence>
<feature type="transmembrane region" description="Helical" evidence="25">
    <location>
        <begin position="1694"/>
        <end position="1715"/>
    </location>
</feature>
<feature type="binding site" evidence="21">
    <location>
        <position position="2219"/>
    </location>
    <ligand>
        <name>Ca(2+)</name>
        <dbReference type="ChEBI" id="CHEBI:29108"/>
    </ligand>
</feature>
<feature type="repeat" description="ANK" evidence="22">
    <location>
        <begin position="637"/>
        <end position="669"/>
    </location>
</feature>
<keyword evidence="9" id="KW-0949">S-adenosyl-L-methionine</keyword>
<evidence type="ECO:0000313" key="29">
    <source>
        <dbReference type="EMBL" id="CAB3372665.1"/>
    </source>
</evidence>
<dbReference type="SUPFAM" id="SSF82199">
    <property type="entry name" value="SET domain"/>
    <property type="match status" value="1"/>
</dbReference>
<feature type="transmembrane region" description="Helical" evidence="25">
    <location>
        <begin position="1328"/>
        <end position="1349"/>
    </location>
</feature>
<keyword evidence="16" id="KW-0406">Ion transport</keyword>
<feature type="binding site" evidence="21">
    <location>
        <position position="1846"/>
    </location>
    <ligand>
        <name>Ca(2+)</name>
        <dbReference type="ChEBI" id="CHEBI:29108"/>
    </ligand>
</feature>
<dbReference type="SMART" id="SM00317">
    <property type="entry name" value="SET"/>
    <property type="match status" value="1"/>
</dbReference>
<feature type="repeat" description="ANK" evidence="22">
    <location>
        <begin position="604"/>
        <end position="636"/>
    </location>
</feature>
<feature type="region of interest" description="Disordered" evidence="24">
    <location>
        <begin position="2979"/>
        <end position="3088"/>
    </location>
</feature>
<dbReference type="GO" id="GO:0098703">
    <property type="term" value="P:calcium ion import across plasma membrane"/>
    <property type="evidence" value="ECO:0007669"/>
    <property type="project" value="TreeGrafter"/>
</dbReference>
<evidence type="ECO:0000256" key="9">
    <source>
        <dbReference type="ARBA" id="ARBA00022691"/>
    </source>
</evidence>
<comment type="caution">
    <text evidence="29">The sequence shown here is derived from an EMBL/GenBank/DDBJ whole genome shotgun (WGS) entry which is preliminary data.</text>
</comment>
<dbReference type="FunFam" id="1.20.120.350:FF:000013">
    <property type="entry name" value="Voltage-dependent N-type calcium channel subunit alpha"/>
    <property type="match status" value="1"/>
</dbReference>
<keyword evidence="18" id="KW-0325">Glycoprotein</keyword>
<keyword evidence="11 21" id="KW-0479">Metal-binding</keyword>
<feature type="transmembrane region" description="Helical" evidence="25">
    <location>
        <begin position="2488"/>
        <end position="2505"/>
    </location>
</feature>
<keyword evidence="7" id="KW-0489">Methyltransferase</keyword>
<feature type="region of interest" description="Disordered" evidence="24">
    <location>
        <begin position="2850"/>
        <end position="2897"/>
    </location>
</feature>
<organism evidence="29 30">
    <name type="scientific">Cloeon dipterum</name>
    <dbReference type="NCBI Taxonomy" id="197152"/>
    <lineage>
        <taxon>Eukaryota</taxon>
        <taxon>Metazoa</taxon>
        <taxon>Ecdysozoa</taxon>
        <taxon>Arthropoda</taxon>
        <taxon>Hexapoda</taxon>
        <taxon>Insecta</taxon>
        <taxon>Pterygota</taxon>
        <taxon>Palaeoptera</taxon>
        <taxon>Ephemeroptera</taxon>
        <taxon>Pisciforma</taxon>
        <taxon>Baetidae</taxon>
        <taxon>Cloeon</taxon>
    </lineage>
</organism>
<keyword evidence="10 25" id="KW-0812">Transmembrane</keyword>
<evidence type="ECO:0000256" key="3">
    <source>
        <dbReference type="ARBA" id="ARBA00022448"/>
    </source>
</evidence>
<evidence type="ECO:0000256" key="25">
    <source>
        <dbReference type="SAM" id="Phobius"/>
    </source>
</evidence>
<dbReference type="PRINTS" id="PR01415">
    <property type="entry name" value="ANKYRIN"/>
</dbReference>
<dbReference type="GO" id="GO:0032259">
    <property type="term" value="P:methylation"/>
    <property type="evidence" value="ECO:0007669"/>
    <property type="project" value="UniProtKB-KW"/>
</dbReference>
<dbReference type="InterPro" id="IPR002048">
    <property type="entry name" value="EF_hand_dom"/>
</dbReference>
<dbReference type="FunFam" id="1.20.120.350:FF:000011">
    <property type="entry name" value="Voltage-dependent N-type calcium channel subunit alpha"/>
    <property type="match status" value="1"/>
</dbReference>
<dbReference type="GO" id="GO:0005634">
    <property type="term" value="C:nucleus"/>
    <property type="evidence" value="ECO:0007669"/>
    <property type="project" value="InterPro"/>
</dbReference>
<feature type="compositionally biased region" description="Acidic residues" evidence="24">
    <location>
        <begin position="1619"/>
        <end position="1630"/>
    </location>
</feature>
<feature type="transmembrane region" description="Helical" evidence="25">
    <location>
        <begin position="2359"/>
        <end position="2382"/>
    </location>
</feature>
<evidence type="ECO:0000259" key="27">
    <source>
        <dbReference type="PROSITE" id="PS50280"/>
    </source>
</evidence>
<feature type="repeat" description="ANK" evidence="22">
    <location>
        <begin position="532"/>
        <end position="564"/>
    </location>
</feature>
<feature type="transmembrane region" description="Helical" evidence="25">
    <location>
        <begin position="1481"/>
        <end position="1502"/>
    </location>
</feature>
<keyword evidence="19" id="KW-0407">Ion channel</keyword>
<feature type="transmembrane region" description="Helical" evidence="25">
    <location>
        <begin position="2067"/>
        <end position="2085"/>
    </location>
</feature>
<dbReference type="Gene3D" id="1.20.120.350">
    <property type="entry name" value="Voltage-gated potassium channels. Chain C"/>
    <property type="match status" value="4"/>
</dbReference>
<feature type="transmembrane region" description="Helical" evidence="25">
    <location>
        <begin position="1667"/>
        <end position="1688"/>
    </location>
</feature>
<feature type="repeat" description="ANK" evidence="22">
    <location>
        <begin position="499"/>
        <end position="531"/>
    </location>
</feature>
<feature type="transmembrane region" description="Helical" evidence="25">
    <location>
        <begin position="2439"/>
        <end position="2468"/>
    </location>
</feature>
<feature type="transmembrane region" description="Helical" evidence="25">
    <location>
        <begin position="2134"/>
        <end position="2156"/>
    </location>
</feature>
<dbReference type="SMART" id="SM00468">
    <property type="entry name" value="PreSET"/>
    <property type="match status" value="1"/>
</dbReference>
<dbReference type="InterPro" id="IPR047762">
    <property type="entry name" value="EHMT_CRR"/>
</dbReference>
<evidence type="ECO:0000259" key="26">
    <source>
        <dbReference type="PROSITE" id="PS50222"/>
    </source>
</evidence>
<dbReference type="GO" id="GO:0045202">
    <property type="term" value="C:synapse"/>
    <property type="evidence" value="ECO:0007669"/>
    <property type="project" value="GOC"/>
</dbReference>
<evidence type="ECO:0000256" key="24">
    <source>
        <dbReference type="SAM" id="MobiDB-lite"/>
    </source>
</evidence>
<feature type="region of interest" description="Disordered" evidence="24">
    <location>
        <begin position="1"/>
        <end position="226"/>
    </location>
</feature>
<evidence type="ECO:0000256" key="14">
    <source>
        <dbReference type="ARBA" id="ARBA00022882"/>
    </source>
</evidence>
<feature type="compositionally biased region" description="Polar residues" evidence="24">
    <location>
        <begin position="206"/>
        <end position="226"/>
    </location>
</feature>
<dbReference type="PROSITE" id="PS50297">
    <property type="entry name" value="ANK_REP_REGION"/>
    <property type="match status" value="4"/>
</dbReference>
<dbReference type="Pfam" id="PF21533">
    <property type="entry name" value="EHMT1-2_CRR"/>
    <property type="match status" value="1"/>
</dbReference>
<feature type="transmembrane region" description="Helical" evidence="25">
    <location>
        <begin position="1868"/>
        <end position="1892"/>
    </location>
</feature>
<feature type="binding site" evidence="21">
    <location>
        <position position="1495"/>
    </location>
    <ligand>
        <name>Ca(2+)</name>
        <dbReference type="ChEBI" id="CHEBI:29108"/>
    </ligand>
</feature>
<feature type="transmembrane region" description="Helical" evidence="25">
    <location>
        <begin position="2000"/>
        <end position="2018"/>
    </location>
</feature>
<dbReference type="InterPro" id="IPR050599">
    <property type="entry name" value="VDCC_alpha-1_subunit"/>
</dbReference>
<feature type="transmembrane region" description="Helical" evidence="25">
    <location>
        <begin position="2248"/>
        <end position="2273"/>
    </location>
</feature>
<name>A0A8S1CPZ3_9INSE</name>
<feature type="transmembrane region" description="Helical" evidence="25">
    <location>
        <begin position="1514"/>
        <end position="1536"/>
    </location>
</feature>
<dbReference type="FunFam" id="1.10.238.10:FF:000063">
    <property type="entry name" value="Voltage-dependent N-type calcium channel subunit alpha"/>
    <property type="match status" value="1"/>
</dbReference>
<sequence length="3181" mass="354861">MNQLLGVMKNQFNRGEGETEKGSAQPEGPEDSEAGRRSLRSQSKSGDEAAESTELKRSTRRSLQKGSGGSILQSAIARKEKSFCVTSPPSSAVSNSSKNSRPSPALKKKSLNPVKSPPPSTITIIPAKKKARVKEEQIESEDNESVSSMKIDEEIPVTHVKSLSPSVTPVEKRRRLTVEGEPQEVLSPDSDPRKKLRKAARASPPLQDSSSDCGSASKAKSGSDPNANAAVNRAMCFCRTRKGPRASMCSVEPLQSSDGEEISVSKELYCQAVESVDETLVGCCKLASTTRLRRPSAKVPFMLLCESHAYRLSLHNCCSGCGIFCSQGRFVQCETNGKFHHYHRNCQLPVAGGGKDGLCPHCGAVSPAFDVRLIMKMPKKPVFLPHQRKLRKDKSAKMSFAENAGAKEDLLPRSSFVLPEAPPNIVDKEKYTLGHLFDAASDGDTEYVLNILSFGHNLNHVFTTNENKTALHAAAGKGHLATVHLLVQAGAQLDVMDSEQMTPLMVAVVTEHNPVLKYLIKAGASLTIKGNDGMTALHLAAKNGNYEACTLILTEQNTTSTRTLLDAQDDGGWTALVWACEHGHFGIVKYLITKKADPLIRDTEQNIALHWSTFSGSADICELLMNSGCNVNAANAQGDTPLHIGARQDNYEVVLLLLARGAQVDSTNLNGDRPLDCCPVEGGDCWTAINMNVQLQALLANTQERTKRIVSNDISKGKENNPIQVINGIDDHSVPTDFVYVTENCYTSDIKVDRKITSLQSCRCTDTCSTANCLCAHFSLRCWFDEEGRLLPDFNYSDPPLLFECNVGCACNKVTCNNRVVQHGPTVRFQLFRTEGKGWGVKTLRPIPKGAYVCEYIGEVITDSDADSRDDDSYLFDLDNREGETYCIDARKYGNIARFINHMCSPNLMPVKVFIDHQDLKFPRIALFANRDIAADEELGFDYGVKFWIVKYKSFTCTCGGENCRYSDETIEDTLEKYRKKAEQAEARRLAEPRCRCRCGSMLGGVAGRHMSNRRRGSTPNTSSALKSALSGSPSEWHATPVATTPSSRRQSVFSAVAAATTAPSVSTRANLEGVLASGLPSGRGSLQQRHVRLSIPEVSSPRYRRRRAVTDSDQKTCALIQSRLKLGDIIRRNATHPCFCFPLSRRNYSPTWRLLYLWLLRLAAAQEAAAQQQRDGEVRDLGAAAGTGMGGRRGGAGADPGAKGPSSLFILSEENPLRRYTRFIIEWPYPFHTQQLISNGKLLDSCSFDGPTATGSSTKHTPFEYAVLLTIIANCIVLALEEHLPNGDRTILAQKLELTEPYFLGIFCVEASLKILALGFVLHPRSYLRNIWNMMDFVVVVTGFITLFPQNDLDVDLRTLRAIRVLRPLKLVSGIPSLQVVLKSIIKAMAPLLQIGLLVLFAIVIFAIIGLEFYCGALHKTCYSLEELTRVYKEGEWATPCNTDNKTEAPVGSYVCNSSVSTCLEDWEGPNFGITSFDNIGFAMLTVFQCITMEGWTQVLYWTNDALGSTFNWIYFVPLIVIGSFFMLNLVLGVLSGEFAKEREKVENRQTFLKLRRAQQLERELNGYVEWICRAEEVILAEERTTDEEKMHIIEARRRAAAKRKKLKNLGKSKSTDTEEEENEEEGDDVPNKKKSKVKNQGACVEFWRAEKRLRFWIRHTVKQQWFYWFVIVLVFFNTACVAVEHYGQPPWLTSFLYIAEYVFLGLFMMEMFIKMYALGPRIYFESSFNRFDCVVISGSIFEVVWSELKSGSFGLSVLRALRLLRIFKVTKYWSSLRNLVISLLNSMRSIISLLFLLFLFILIFALLGMQLFGGAFNFEDGTPPTNFNTFPIALLTVFQILTGEDWNEVMYQGILSQGGHKKGMIYSLYFIILVLFGNYTLLNVFLAIAVDNLANAQELTAAEEEQEEEDKEKQLLELEKEIDALQMNPDGTPANGDGGGGGKGGAKKPAKKEDEEKKDVGDDDQPGPKPMLPYSSMFVLTSTNPVRKAAHWVVNLRYFDFFIMVVISLSSIALAAEDPVVEESTRNRILNYFDYAFTGVFTIEMLLKIVDLGVILHPGSYLREFWNIMDAVVVICAAVSFGFDMSGSSAGQNLSTIKSLRVLRVLRPLKTIKRVPKLKAVFDCVINSLKNVINILIVYILFHFIFAVIAVQLFNGKFFYCTDESKHTAEDCQGQYFKFDPENQLPSAAPREWRQQSFHYDNVMAAMLTLFAVQTGEGWPQVLQNSMAATYEDEGPIQNFRIEMSIFYVVYFVVFPFFFVNIFVALIIITFQEQGEAELQDGEIDKNQKSCIDFTIGARPLERYMPNRRNSMKYKIWRVVVSSPFEYFIMLLIVLNTLLLMMKFYNQGKIQRETLHYMNTGFTAMFTVECSLKVLAFGVKNFFKDPWNTFDFITVIGSIVDALVVEFGENSINVGFLRLFRAARLIKLLRQGYTIRILLWTFVQSFKALPYVCLLIAMLFFIYAIIGMQVFGNMKFDPDTALNRHNNFQTFFGALLLLFRQLLSHTKVKVFGNIALDPETSITRHNNFRSFVQGLMLLFRCATGEAWPSIMLSCIKGRPCDPRAQKPEGEGCGSNLAYAYFVSFIFFCSFLMLNLFVAVIMDNFDYLTRDSSILGAHHLDEFVRIWAEYDPNATGKILYSEMYDMLKNMDPPLGFGGKCPNRLAYKKLIRMNMPLDKDMKVHFTTTLFALIRENLSIKVRSAEEMDQADEELRETVQNIWPLQAKKMLDLLIPKTDELNKGKLTVGKVYAGLLILENWRTTRFGQIEGATVPDESGEQTPSPQGKSSFFNCLMDMAWNKHEDGTDEEKVGLTSNTERKPSFRGNKNKTMELTDVVVGAGTTAGAVAGGLSAHPSMESLGEHGHLQPDYGHGRHGMHRSPSSRGHHHPHHHPGFSDTVSNVVDLVKHDIRHSRGHGSWSLSNSPEHYGMHSRSPSPVGHHGGRYVHSHSHMVTGHKTGPHLHHHRPLVYPARMRMGASPARQQYGTTSLEQRSRSPSPTSHRRHGSQAPPHPHSHTGHSYPVLTPSGGRRGAGRRLPATPNKPSTLHLSPQQQQFPHLNRSPTGSSLPVPGGLKPGTAGVVPPNSNINFPKLNASPTHGPKPELPYIGIGSSGRRIVSTTMGRFRGNLGFEQTVAVVQPAERRQRPSTAVRRCLTAESQKLLGAAPTADATMRPATSAAT</sequence>
<dbReference type="InterPro" id="IPR007728">
    <property type="entry name" value="Pre-SET_dom"/>
</dbReference>
<feature type="compositionally biased region" description="Polar residues" evidence="24">
    <location>
        <begin position="2981"/>
        <end position="2991"/>
    </location>
</feature>
<dbReference type="SUPFAM" id="SSF81324">
    <property type="entry name" value="Voltage-gated potassium channels"/>
    <property type="match status" value="4"/>
</dbReference>
<keyword evidence="17 25" id="KW-0472">Membrane</keyword>
<feature type="domain" description="EF-hand" evidence="26">
    <location>
        <begin position="2619"/>
        <end position="2654"/>
    </location>
</feature>
<evidence type="ECO:0000256" key="10">
    <source>
        <dbReference type="ARBA" id="ARBA00022692"/>
    </source>
</evidence>
<evidence type="ECO:0000256" key="23">
    <source>
        <dbReference type="RuleBase" id="RU003808"/>
    </source>
</evidence>
<dbReference type="GO" id="GO:0016322">
    <property type="term" value="P:neuron remodeling"/>
    <property type="evidence" value="ECO:0007669"/>
    <property type="project" value="UniProtKB-ARBA"/>
</dbReference>
<feature type="transmembrane region" description="Helical" evidence="25">
    <location>
        <begin position="1792"/>
        <end position="1814"/>
    </location>
</feature>
<feature type="transmembrane region" description="Helical" evidence="25">
    <location>
        <begin position="2578"/>
        <end position="2603"/>
    </location>
</feature>
<keyword evidence="22" id="KW-0040">ANK repeat</keyword>
<dbReference type="InterPro" id="IPR014873">
    <property type="entry name" value="VDCC_a1su_IQ"/>
</dbReference>
<feature type="compositionally biased region" description="Polar residues" evidence="24">
    <location>
        <begin position="3042"/>
        <end position="3067"/>
    </location>
</feature>
<dbReference type="Gene3D" id="1.10.287.70">
    <property type="match status" value="5"/>
</dbReference>
<evidence type="ECO:0000256" key="4">
    <source>
        <dbReference type="ARBA" id="ARBA00022454"/>
    </source>
</evidence>
<dbReference type="CDD" id="cd20905">
    <property type="entry name" value="EHMT_ZBD"/>
    <property type="match status" value="1"/>
</dbReference>
<comment type="similarity">
    <text evidence="23">Belongs to the calcium channel alpha-1 subunit (TC 1.A.1.11) family.</text>
</comment>
<dbReference type="CDD" id="cd10543">
    <property type="entry name" value="SET_EHMT"/>
    <property type="match status" value="1"/>
</dbReference>
<dbReference type="GO" id="GO:0009581">
    <property type="term" value="P:detection of external stimulus"/>
    <property type="evidence" value="ECO:0007669"/>
    <property type="project" value="UniProtKB-ARBA"/>
</dbReference>
<dbReference type="GO" id="GO:0042054">
    <property type="term" value="F:histone methyltransferase activity"/>
    <property type="evidence" value="ECO:0007669"/>
    <property type="project" value="InterPro"/>
</dbReference>
<feature type="compositionally biased region" description="Gly residues" evidence="24">
    <location>
        <begin position="1186"/>
        <end position="1199"/>
    </location>
</feature>
<feature type="region of interest" description="Disordered" evidence="24">
    <location>
        <begin position="1183"/>
        <end position="1202"/>
    </location>
</feature>
<feature type="region of interest" description="Disordered" evidence="24">
    <location>
        <begin position="1928"/>
        <end position="1972"/>
    </location>
</feature>
<dbReference type="Pfam" id="PF05033">
    <property type="entry name" value="Pre-SET"/>
    <property type="match status" value="1"/>
</dbReference>
<reference evidence="29 30" key="1">
    <citation type="submission" date="2020-04" db="EMBL/GenBank/DDBJ databases">
        <authorList>
            <person name="Alioto T."/>
            <person name="Alioto T."/>
            <person name="Gomez Garrido J."/>
        </authorList>
    </citation>
    <scope>NUCLEOTIDE SEQUENCE [LARGE SCALE GENOMIC DNA]</scope>
</reference>
<keyword evidence="8 23" id="KW-0107">Calcium channel</keyword>
<keyword evidence="5" id="KW-0597">Phosphoprotein</keyword>
<dbReference type="FunFam" id="1.10.287.70:FF:000007">
    <property type="entry name" value="Voltage-dependent L-type calcium channel subunit alpha"/>
    <property type="match status" value="1"/>
</dbReference>
<feature type="compositionally biased region" description="Low complexity" evidence="24">
    <location>
        <begin position="87"/>
        <end position="105"/>
    </location>
</feature>
<gene>
    <name evidence="29" type="ORF">CLODIP_2_CD04402</name>
</gene>
<comment type="subcellular location">
    <subcellularLocation>
        <location evidence="2">Chromosome</location>
    </subcellularLocation>
    <subcellularLocation>
        <location evidence="1 23">Membrane</location>
        <topology evidence="1 23">Multi-pass membrane protein</topology>
    </subcellularLocation>
</comment>
<dbReference type="FunFam" id="1.10.287.70:FF:000059">
    <property type="entry name" value="Voltage-dependent N-type calcium channel subunit alpha"/>
    <property type="match status" value="1"/>
</dbReference>
<evidence type="ECO:0000256" key="5">
    <source>
        <dbReference type="ARBA" id="ARBA00022553"/>
    </source>
</evidence>
<dbReference type="InterPro" id="IPR046341">
    <property type="entry name" value="SET_dom_sf"/>
</dbReference>
<dbReference type="Pfam" id="PF12796">
    <property type="entry name" value="Ank_2"/>
    <property type="match status" value="2"/>
</dbReference>
<feature type="repeat" description="ANK" evidence="22">
    <location>
        <begin position="466"/>
        <end position="498"/>
    </location>
</feature>
<dbReference type="GO" id="GO:0042045">
    <property type="term" value="P:epithelial fluid transport"/>
    <property type="evidence" value="ECO:0007669"/>
    <property type="project" value="UniProtKB-ARBA"/>
</dbReference>
<evidence type="ECO:0000256" key="1">
    <source>
        <dbReference type="ARBA" id="ARBA00004141"/>
    </source>
</evidence>